<evidence type="ECO:0000256" key="1">
    <source>
        <dbReference type="SAM" id="Coils"/>
    </source>
</evidence>
<evidence type="ECO:0000313" key="3">
    <source>
        <dbReference type="Proteomes" id="UP000325161"/>
    </source>
</evidence>
<dbReference type="AlphaFoldDB" id="A0A5C0AZ07"/>
<keyword evidence="3" id="KW-1185">Reference proteome</keyword>
<evidence type="ECO:0000313" key="2">
    <source>
        <dbReference type="EMBL" id="QEI06643.1"/>
    </source>
</evidence>
<dbReference type="RefSeq" id="WP_148815445.1">
    <property type="nucleotide sequence ID" value="NZ_CP043046.1"/>
</dbReference>
<reference evidence="2 3" key="1">
    <citation type="submission" date="2019-08" db="EMBL/GenBank/DDBJ databases">
        <title>Amphibian skin-associated Pigmentiphaga: genome sequence and occurrence across geography and hosts.</title>
        <authorList>
            <person name="Bletz M.C."/>
            <person name="Bunk B."/>
            <person name="Sproeer C."/>
            <person name="Biwer P."/>
            <person name="Reiter S."/>
            <person name="Rabemananjara F.C.E."/>
            <person name="Schulz S."/>
            <person name="Overmann J."/>
            <person name="Vences M."/>
        </authorList>
    </citation>
    <scope>NUCLEOTIDE SEQUENCE [LARGE SCALE GENOMIC DNA]</scope>
    <source>
        <strain evidence="2 3">Mada1488</strain>
    </source>
</reference>
<sequence length="324" mass="36264">MFKFLGNRAVLIGSPADNVAPQPVQRLLPAPRSEENQLRDFHEGLRKLNDAIQRGSKTRAQLNDFQNQDGWDSFWGGLSGRNDKDLAKLLTEFGASLEVTQSVVQLVTQVHTVNNNVLRGFNDALVREIERLQADTKTLDGNQNGALVVLYEFKYQIDEQLALADNYEYCLHAVDQLATEQNNHEAKLQALSLAFSDDTRKQEQLNAESSRQLAHQEKVQQTQKQLVEQVATQLDGEIQTRERLSISMTGSLKKVNDASEALAQRLERAESKMGELLKNQEQTLAQIKQLEAQLLDKPGWLRQQAVALVAVVLSGVALASMFAF</sequence>
<gene>
    <name evidence="2" type="ORF">FXN63_12965</name>
</gene>
<proteinExistence type="predicted"/>
<dbReference type="EMBL" id="CP043046">
    <property type="protein sequence ID" value="QEI06643.1"/>
    <property type="molecule type" value="Genomic_DNA"/>
</dbReference>
<dbReference type="Proteomes" id="UP000325161">
    <property type="component" value="Chromosome"/>
</dbReference>
<feature type="coiled-coil region" evidence="1">
    <location>
        <begin position="252"/>
        <end position="297"/>
    </location>
</feature>
<dbReference type="KEGG" id="pacr:FXN63_12965"/>
<protein>
    <submittedName>
        <fullName evidence="2">Uncharacterized protein</fullName>
    </submittedName>
</protein>
<name>A0A5C0AZ07_9BURK</name>
<accession>A0A5C0AZ07</accession>
<organism evidence="2 3">
    <name type="scientific">Pigmentiphaga aceris</name>
    <dbReference type="NCBI Taxonomy" id="1940612"/>
    <lineage>
        <taxon>Bacteria</taxon>
        <taxon>Pseudomonadati</taxon>
        <taxon>Pseudomonadota</taxon>
        <taxon>Betaproteobacteria</taxon>
        <taxon>Burkholderiales</taxon>
        <taxon>Alcaligenaceae</taxon>
        <taxon>Pigmentiphaga</taxon>
    </lineage>
</organism>
<keyword evidence="1" id="KW-0175">Coiled coil</keyword>